<proteinExistence type="predicted"/>
<evidence type="ECO:0000256" key="4">
    <source>
        <dbReference type="ARBA" id="ARBA00023136"/>
    </source>
</evidence>
<evidence type="ECO:0000256" key="2">
    <source>
        <dbReference type="ARBA" id="ARBA00022692"/>
    </source>
</evidence>
<dbReference type="GO" id="GO:0006629">
    <property type="term" value="P:lipid metabolic process"/>
    <property type="evidence" value="ECO:0007669"/>
    <property type="project" value="InterPro"/>
</dbReference>
<evidence type="ECO:0000256" key="5">
    <source>
        <dbReference type="SAM" id="Phobius"/>
    </source>
</evidence>
<sequence length="243" mass="27677">MEEIYVKYIGPLQRWLMFDMLGGPRPLPMRYLVNCQKGSTALFVLSLMIYFDNWSWGAYLYLANHGTYGIIWLLKDMTVPDPAWDVYITIPSTLSSGIGLTLYWAAGYIVVAHRVQVSPSLGALCVALNTLGSTLMIATDTQKYFTLKYKKGLITDGWLRWCRNTNYLGEMMIYLSFALLANHWIPYAWLAFIWSFVFMSNMINKDISLRKKDGGSVYVERSGFLVPNFAGWAANLLSPAPRD</sequence>
<evidence type="ECO:0000256" key="3">
    <source>
        <dbReference type="ARBA" id="ARBA00022989"/>
    </source>
</evidence>
<keyword evidence="4 5" id="KW-0472">Membrane</keyword>
<dbReference type="InterPro" id="IPR001104">
    <property type="entry name" value="3-oxo-5_a-steroid_4-DH_C"/>
</dbReference>
<dbReference type="VEuPathDB" id="FungiDB:AeMF1_015645"/>
<feature type="transmembrane region" description="Helical" evidence="5">
    <location>
        <begin position="184"/>
        <end position="203"/>
    </location>
</feature>
<keyword evidence="8" id="KW-1185">Reference proteome</keyword>
<dbReference type="EMBL" id="VJMJ01000085">
    <property type="protein sequence ID" value="KAF0736996.1"/>
    <property type="molecule type" value="Genomic_DNA"/>
</dbReference>
<evidence type="ECO:0000259" key="6">
    <source>
        <dbReference type="Pfam" id="PF02544"/>
    </source>
</evidence>
<dbReference type="GO" id="GO:0016020">
    <property type="term" value="C:membrane"/>
    <property type="evidence" value="ECO:0007669"/>
    <property type="project" value="UniProtKB-SubCell"/>
</dbReference>
<dbReference type="Pfam" id="PF02544">
    <property type="entry name" value="Steroid_dh"/>
    <property type="match status" value="1"/>
</dbReference>
<feature type="transmembrane region" description="Helical" evidence="5">
    <location>
        <begin position="86"/>
        <end position="109"/>
    </location>
</feature>
<dbReference type="Gene3D" id="1.20.120.1630">
    <property type="match status" value="1"/>
</dbReference>
<name>A0A6G0XAB6_9STRA</name>
<evidence type="ECO:0000256" key="1">
    <source>
        <dbReference type="ARBA" id="ARBA00004141"/>
    </source>
</evidence>
<comment type="caution">
    <text evidence="7">The sequence shown here is derived from an EMBL/GenBank/DDBJ whole genome shotgun (WGS) entry which is preliminary data.</text>
</comment>
<gene>
    <name evidence="7" type="ORF">Ae201684_006807</name>
</gene>
<evidence type="ECO:0000313" key="8">
    <source>
        <dbReference type="Proteomes" id="UP000481153"/>
    </source>
</evidence>
<dbReference type="Proteomes" id="UP000481153">
    <property type="component" value="Unassembled WGS sequence"/>
</dbReference>
<accession>A0A6G0XAB6</accession>
<protein>
    <recommendedName>
        <fullName evidence="6">3-oxo-5-alpha-steroid 4-dehydrogenase C-terminal domain-containing protein</fullName>
    </recommendedName>
</protein>
<feature type="domain" description="3-oxo-5-alpha-steroid 4-dehydrogenase C-terminal" evidence="6">
    <location>
        <begin position="149"/>
        <end position="210"/>
    </location>
</feature>
<comment type="subcellular location">
    <subcellularLocation>
        <location evidence="1">Membrane</location>
        <topology evidence="1">Multi-pass membrane protein</topology>
    </subcellularLocation>
</comment>
<feature type="transmembrane region" description="Helical" evidence="5">
    <location>
        <begin position="121"/>
        <end position="139"/>
    </location>
</feature>
<dbReference type="AlphaFoldDB" id="A0A6G0XAB6"/>
<dbReference type="GO" id="GO:0016627">
    <property type="term" value="F:oxidoreductase activity, acting on the CH-CH group of donors"/>
    <property type="evidence" value="ECO:0007669"/>
    <property type="project" value="InterPro"/>
</dbReference>
<reference evidence="7 8" key="1">
    <citation type="submission" date="2019-07" db="EMBL/GenBank/DDBJ databases">
        <title>Genomics analysis of Aphanomyces spp. identifies a new class of oomycete effector associated with host adaptation.</title>
        <authorList>
            <person name="Gaulin E."/>
        </authorList>
    </citation>
    <scope>NUCLEOTIDE SEQUENCE [LARGE SCALE GENOMIC DNA]</scope>
    <source>
        <strain evidence="7 8">ATCC 201684</strain>
    </source>
</reference>
<keyword evidence="2 5" id="KW-0812">Transmembrane</keyword>
<keyword evidence="3 5" id="KW-1133">Transmembrane helix</keyword>
<dbReference type="PROSITE" id="PS50244">
    <property type="entry name" value="S5A_REDUCTASE"/>
    <property type="match status" value="1"/>
</dbReference>
<organism evidence="7 8">
    <name type="scientific">Aphanomyces euteiches</name>
    <dbReference type="NCBI Taxonomy" id="100861"/>
    <lineage>
        <taxon>Eukaryota</taxon>
        <taxon>Sar</taxon>
        <taxon>Stramenopiles</taxon>
        <taxon>Oomycota</taxon>
        <taxon>Saprolegniomycetes</taxon>
        <taxon>Saprolegniales</taxon>
        <taxon>Verrucalvaceae</taxon>
        <taxon>Aphanomyces</taxon>
    </lineage>
</organism>
<evidence type="ECO:0000313" key="7">
    <source>
        <dbReference type="EMBL" id="KAF0736996.1"/>
    </source>
</evidence>